<organism evidence="2 3">
    <name type="scientific">Bacillus infantis NRRL B-14911</name>
    <dbReference type="NCBI Taxonomy" id="1367477"/>
    <lineage>
        <taxon>Bacteria</taxon>
        <taxon>Bacillati</taxon>
        <taxon>Bacillota</taxon>
        <taxon>Bacilli</taxon>
        <taxon>Bacillales</taxon>
        <taxon>Bacillaceae</taxon>
        <taxon>Bacillus</taxon>
    </lineage>
</organism>
<keyword evidence="3" id="KW-1185">Reference proteome</keyword>
<keyword evidence="1" id="KW-0812">Transmembrane</keyword>
<reference evidence="2 3" key="1">
    <citation type="submission" date="2013-07" db="EMBL/GenBank/DDBJ databases">
        <title>Complete genome sequence of Bacillus infantis NRRL B-14911 that has potential to induce cardiac disease by antigenic mimicry.</title>
        <authorList>
            <person name="Massilamany C."/>
            <person name="Smith T.P.L."/>
            <person name="Loy J.D."/>
            <person name="Barletta R."/>
            <person name="Reddy J."/>
        </authorList>
    </citation>
    <scope>NUCLEOTIDE SEQUENCE [LARGE SCALE GENOMIC DNA]</scope>
    <source>
        <strain evidence="2 3">NRRL B-14911</strain>
    </source>
</reference>
<dbReference type="HOGENOM" id="CLU_3340079_0_0_9"/>
<keyword evidence="1" id="KW-1133">Transmembrane helix</keyword>
<dbReference type="Proteomes" id="UP000017805">
    <property type="component" value="Chromosome"/>
</dbReference>
<dbReference type="AlphaFoldDB" id="U5L6F7"/>
<sequence length="37" mass="3974">MRKKAGIILGAGLVIGITLLKLQTGSFLWNFISGLWG</sequence>
<dbReference type="EMBL" id="CP006643">
    <property type="protein sequence ID" value="AGX03005.1"/>
    <property type="molecule type" value="Genomic_DNA"/>
</dbReference>
<name>U5L6F7_9BACI</name>
<evidence type="ECO:0000313" key="2">
    <source>
        <dbReference type="EMBL" id="AGX03005.1"/>
    </source>
</evidence>
<keyword evidence="1" id="KW-0472">Membrane</keyword>
<accession>U5L6F7</accession>
<proteinExistence type="predicted"/>
<feature type="transmembrane region" description="Helical" evidence="1">
    <location>
        <begin position="7"/>
        <end position="32"/>
    </location>
</feature>
<protein>
    <submittedName>
        <fullName evidence="2">Uncharacterized protein</fullName>
    </submittedName>
</protein>
<dbReference type="STRING" id="1367477.N288_05250"/>
<gene>
    <name evidence="2" type="ORF">N288_05250</name>
</gene>
<dbReference type="KEGG" id="bif:N288_05250"/>
<evidence type="ECO:0000313" key="3">
    <source>
        <dbReference type="Proteomes" id="UP000017805"/>
    </source>
</evidence>
<evidence type="ECO:0000256" key="1">
    <source>
        <dbReference type="SAM" id="Phobius"/>
    </source>
</evidence>
<dbReference type="PATRIC" id="fig|1367477.3.peg.980"/>